<dbReference type="Pfam" id="PF09361">
    <property type="entry name" value="Phasin_2"/>
    <property type="match status" value="1"/>
</dbReference>
<dbReference type="InterPro" id="IPR010127">
    <property type="entry name" value="Phasin_subfam-1"/>
</dbReference>
<dbReference type="Proteomes" id="UP001462961">
    <property type="component" value="Unassembled WGS sequence"/>
</dbReference>
<evidence type="ECO:0000313" key="3">
    <source>
        <dbReference type="Proteomes" id="UP001462961"/>
    </source>
</evidence>
<gene>
    <name evidence="2" type="primary">phaP</name>
    <name evidence="2" type="ORF">VOI32_35655</name>
</gene>
<proteinExistence type="predicted"/>
<keyword evidence="3" id="KW-1185">Reference proteome</keyword>
<organism evidence="2 3">
    <name type="scientific">Paraburkholderia caribensis</name>
    <dbReference type="NCBI Taxonomy" id="75105"/>
    <lineage>
        <taxon>Bacteria</taxon>
        <taxon>Pseudomonadati</taxon>
        <taxon>Pseudomonadota</taxon>
        <taxon>Betaproteobacteria</taxon>
        <taxon>Burkholderiales</taxon>
        <taxon>Burkholderiaceae</taxon>
        <taxon>Paraburkholderia</taxon>
    </lineage>
</organism>
<evidence type="ECO:0000259" key="1">
    <source>
        <dbReference type="Pfam" id="PF09361"/>
    </source>
</evidence>
<accession>A0ABV0E769</accession>
<evidence type="ECO:0000313" key="2">
    <source>
        <dbReference type="EMBL" id="MEO1759231.1"/>
    </source>
</evidence>
<dbReference type="EMBL" id="JAYLVJ010000071">
    <property type="protein sequence ID" value="MEO1759231.1"/>
    <property type="molecule type" value="Genomic_DNA"/>
</dbReference>
<dbReference type="NCBIfam" id="TIGR01841">
    <property type="entry name" value="phasin"/>
    <property type="match status" value="1"/>
</dbReference>
<feature type="domain" description="Phasin" evidence="1">
    <location>
        <begin position="7"/>
        <end position="101"/>
    </location>
</feature>
<comment type="caution">
    <text evidence="2">The sequence shown here is derived from an EMBL/GenBank/DDBJ whole genome shotgun (WGS) entry which is preliminary data.</text>
</comment>
<dbReference type="InterPro" id="IPR018968">
    <property type="entry name" value="Phasin"/>
</dbReference>
<sequence>MSNFEHVVEIQKVTLDCFLDLSNKVVEGTQKFRTLNMQLTRATLADMFELAQKSLSTKEPRDWITLQESFATPISERVQTYSRQAVDILLVAQAEFGRIAQVQGEAYGRQLQTMMEAVAKKAPTGAEPAMFALNSAISAANTLYDNLHKTSQQAVKAARSNLEAAAEASKSRRG</sequence>
<name>A0ABV0E769_9BURK</name>
<dbReference type="RefSeq" id="WP_107203570.1">
    <property type="nucleotide sequence ID" value="NZ_JAYLVJ010000071.1"/>
</dbReference>
<protein>
    <submittedName>
        <fullName evidence="2">TIGR01841 family phasin</fullName>
    </submittedName>
</protein>
<reference evidence="2 3" key="1">
    <citation type="submission" date="2024-01" db="EMBL/GenBank/DDBJ databases">
        <title>The diversity of rhizobia nodulating Mimosa spp. in eleven states of Brazil covering several biomes is determined by host plant, location, and edaphic factors.</title>
        <authorList>
            <person name="Rouws L."/>
            <person name="Barauna A."/>
            <person name="Beukes C."/>
            <person name="De Faria S.M."/>
            <person name="Gross E."/>
            <person name="Dos Reis Junior F.B."/>
            <person name="Simon M."/>
            <person name="Maluk M."/>
            <person name="Odee D.W."/>
            <person name="Kenicer G."/>
            <person name="Young J.P.W."/>
            <person name="Reis V.M."/>
            <person name="Zilli J."/>
            <person name="James E.K."/>
        </authorList>
    </citation>
    <scope>NUCLEOTIDE SEQUENCE [LARGE SCALE GENOMIC DNA]</scope>
    <source>
        <strain evidence="2 3">JHI1651</strain>
    </source>
</reference>